<gene>
    <name evidence="2" type="ORF">Tcan_07207</name>
</gene>
<dbReference type="AlphaFoldDB" id="A0A0B2VJG1"/>
<dbReference type="Proteomes" id="UP000031036">
    <property type="component" value="Unassembled WGS sequence"/>
</dbReference>
<protein>
    <submittedName>
        <fullName evidence="2">Uncharacterized protein</fullName>
    </submittedName>
</protein>
<keyword evidence="1" id="KW-0175">Coiled coil</keyword>
<comment type="caution">
    <text evidence="2">The sequence shown here is derived from an EMBL/GenBank/DDBJ whole genome shotgun (WGS) entry which is preliminary data.</text>
</comment>
<feature type="coiled-coil region" evidence="1">
    <location>
        <begin position="97"/>
        <end position="124"/>
    </location>
</feature>
<reference evidence="2 3" key="1">
    <citation type="submission" date="2014-11" db="EMBL/GenBank/DDBJ databases">
        <title>Genetic blueprint of the zoonotic pathogen Toxocara canis.</title>
        <authorList>
            <person name="Zhu X.-Q."/>
            <person name="Korhonen P.K."/>
            <person name="Cai H."/>
            <person name="Young N.D."/>
            <person name="Nejsum P."/>
            <person name="von Samson-Himmelstjerna G."/>
            <person name="Boag P.R."/>
            <person name="Tan P."/>
            <person name="Li Q."/>
            <person name="Min J."/>
            <person name="Yang Y."/>
            <person name="Wang X."/>
            <person name="Fang X."/>
            <person name="Hall R.S."/>
            <person name="Hofmann A."/>
            <person name="Sternberg P.W."/>
            <person name="Jex A.R."/>
            <person name="Gasser R.B."/>
        </authorList>
    </citation>
    <scope>NUCLEOTIDE SEQUENCE [LARGE SCALE GENOMIC DNA]</scope>
    <source>
        <strain evidence="2">PN_DK_2014</strain>
    </source>
</reference>
<sequence>MSGPIRRLLAPTKAELSQYLSTVPQYSELPDGVDSLRELRKELKHHIKRISRLTDLISKKNEEWTQLIQRSVPARAKEEEELHEETTKGAENFLEIWLQGQEKIEELQENLEEVNQQLRAHNETPSDDRPCNGWKCVIRLIANKSNRRPKRTSHTTMMT</sequence>
<organism evidence="2 3">
    <name type="scientific">Toxocara canis</name>
    <name type="common">Canine roundworm</name>
    <dbReference type="NCBI Taxonomy" id="6265"/>
    <lineage>
        <taxon>Eukaryota</taxon>
        <taxon>Metazoa</taxon>
        <taxon>Ecdysozoa</taxon>
        <taxon>Nematoda</taxon>
        <taxon>Chromadorea</taxon>
        <taxon>Rhabditida</taxon>
        <taxon>Spirurina</taxon>
        <taxon>Ascaridomorpha</taxon>
        <taxon>Ascaridoidea</taxon>
        <taxon>Toxocaridae</taxon>
        <taxon>Toxocara</taxon>
    </lineage>
</organism>
<proteinExistence type="predicted"/>
<keyword evidence="3" id="KW-1185">Reference proteome</keyword>
<name>A0A0B2VJG1_TOXCA</name>
<evidence type="ECO:0000313" key="2">
    <source>
        <dbReference type="EMBL" id="KHN81698.1"/>
    </source>
</evidence>
<evidence type="ECO:0000313" key="3">
    <source>
        <dbReference type="Proteomes" id="UP000031036"/>
    </source>
</evidence>
<evidence type="ECO:0000256" key="1">
    <source>
        <dbReference type="SAM" id="Coils"/>
    </source>
</evidence>
<dbReference type="EMBL" id="JPKZ01001475">
    <property type="protein sequence ID" value="KHN81698.1"/>
    <property type="molecule type" value="Genomic_DNA"/>
</dbReference>
<accession>A0A0B2VJG1</accession>